<dbReference type="AlphaFoldDB" id="A0ABD2AK09"/>
<dbReference type="EMBL" id="JAUDFV010000146">
    <property type="protein sequence ID" value="KAL2720652.1"/>
    <property type="molecule type" value="Genomic_DNA"/>
</dbReference>
<evidence type="ECO:0000313" key="1">
    <source>
        <dbReference type="EMBL" id="KAL2720652.1"/>
    </source>
</evidence>
<name>A0ABD2AK09_VESSQ</name>
<sequence>MPTMEEHEKHQFPINILKIVFNVCNSMIKECQLSTKICCKIIVLYFKSISSSAGIIFMHDALKAIIALLHFNKTQYYNEDSNLLNTILPKFLYAVMISLNKYPKDIIIEYTNNLKMLSLLIQKYFETIEFTYGDKNMHATYLTIILNTGISNISEEINDKARNDSADILKIKFPFLAEKILKNTLYLKKYQPACFFVIKQAVIQYNEVDMLSILLIINEMFNLPIKSMKKLQDITRVIKSEYEKRCDLTVHNRFIVDAIKTIINSIQSKF</sequence>
<accession>A0ABD2AK09</accession>
<organism evidence="1 2">
    <name type="scientific">Vespula squamosa</name>
    <name type="common">Southern yellow jacket</name>
    <name type="synonym">Wasp</name>
    <dbReference type="NCBI Taxonomy" id="30214"/>
    <lineage>
        <taxon>Eukaryota</taxon>
        <taxon>Metazoa</taxon>
        <taxon>Ecdysozoa</taxon>
        <taxon>Arthropoda</taxon>
        <taxon>Hexapoda</taxon>
        <taxon>Insecta</taxon>
        <taxon>Pterygota</taxon>
        <taxon>Neoptera</taxon>
        <taxon>Endopterygota</taxon>
        <taxon>Hymenoptera</taxon>
        <taxon>Apocrita</taxon>
        <taxon>Aculeata</taxon>
        <taxon>Vespoidea</taxon>
        <taxon>Vespidae</taxon>
        <taxon>Vespinae</taxon>
        <taxon>Vespula</taxon>
    </lineage>
</organism>
<proteinExistence type="predicted"/>
<dbReference type="Proteomes" id="UP001607302">
    <property type="component" value="Unassembled WGS sequence"/>
</dbReference>
<comment type="caution">
    <text evidence="1">The sequence shown here is derived from an EMBL/GenBank/DDBJ whole genome shotgun (WGS) entry which is preliminary data.</text>
</comment>
<protein>
    <submittedName>
        <fullName evidence="1">Condensin-2 complex subunit G2-like isoform X2</fullName>
    </submittedName>
</protein>
<reference evidence="1 2" key="1">
    <citation type="journal article" date="2024" name="Ann. Entomol. Soc. Am.">
        <title>Genomic analyses of the southern and eastern yellowjacket wasps (Hymenoptera: Vespidae) reveal evolutionary signatures of social life.</title>
        <authorList>
            <person name="Catto M.A."/>
            <person name="Caine P.B."/>
            <person name="Orr S.E."/>
            <person name="Hunt B.G."/>
            <person name="Goodisman M.A.D."/>
        </authorList>
    </citation>
    <scope>NUCLEOTIDE SEQUENCE [LARGE SCALE GENOMIC DNA]</scope>
    <source>
        <strain evidence="1">233</strain>
        <tissue evidence="1">Head and thorax</tissue>
    </source>
</reference>
<gene>
    <name evidence="1" type="ORF">V1478_010228</name>
</gene>
<keyword evidence="2" id="KW-1185">Reference proteome</keyword>
<evidence type="ECO:0000313" key="2">
    <source>
        <dbReference type="Proteomes" id="UP001607302"/>
    </source>
</evidence>